<reference evidence="1 2" key="1">
    <citation type="journal article" date="2013" name="Genome Announc.">
        <title>Draft Genome Sequence of Arthrobacter crystallopoietes Strain BAB-32, Revealing Genes for Bioremediation.</title>
        <authorList>
            <person name="Joshi M.N."/>
            <person name="Pandit A.S."/>
            <person name="Sharma A."/>
            <person name="Pandya R.V."/>
            <person name="Desai S.M."/>
            <person name="Saxena A.K."/>
            <person name="Bagatharia S.B."/>
        </authorList>
    </citation>
    <scope>NUCLEOTIDE SEQUENCE [LARGE SCALE GENOMIC DNA]</scope>
    <source>
        <strain evidence="1 2">BAB-32</strain>
    </source>
</reference>
<dbReference type="AlphaFoldDB" id="N1UTM3"/>
<sequence>MAATSSARGSRRHAWHIGRARLWNSLGQLQQHSATLRGLCFGIEVRGPSPALPLMARSAAFMVQKFRQVFRTDAWRK</sequence>
<name>N1UTM3_9MICC</name>
<comment type="caution">
    <text evidence="1">The sequence shown here is derived from an EMBL/GenBank/DDBJ whole genome shotgun (WGS) entry which is preliminary data.</text>
</comment>
<gene>
    <name evidence="1" type="ORF">D477_013135</name>
</gene>
<keyword evidence="2" id="KW-1185">Reference proteome</keyword>
<proteinExistence type="predicted"/>
<accession>N1UTM3</accession>
<organism evidence="1 2">
    <name type="scientific">Arthrobacter crystallopoietes BAB-32</name>
    <dbReference type="NCBI Taxonomy" id="1246476"/>
    <lineage>
        <taxon>Bacteria</taxon>
        <taxon>Bacillati</taxon>
        <taxon>Actinomycetota</taxon>
        <taxon>Actinomycetes</taxon>
        <taxon>Micrococcales</taxon>
        <taxon>Micrococcaceae</taxon>
        <taxon>Crystallibacter</taxon>
    </lineage>
</organism>
<evidence type="ECO:0000313" key="1">
    <source>
        <dbReference type="EMBL" id="EMY33756.1"/>
    </source>
</evidence>
<evidence type="ECO:0000313" key="2">
    <source>
        <dbReference type="Proteomes" id="UP000010729"/>
    </source>
</evidence>
<dbReference type="EMBL" id="ANPE02000156">
    <property type="protein sequence ID" value="EMY33756.1"/>
    <property type="molecule type" value="Genomic_DNA"/>
</dbReference>
<dbReference type="Proteomes" id="UP000010729">
    <property type="component" value="Unassembled WGS sequence"/>
</dbReference>
<protein>
    <submittedName>
        <fullName evidence="1">Uncharacterized protein</fullName>
    </submittedName>
</protein>